<dbReference type="PANTHER" id="PTHR33146">
    <property type="entry name" value="ENDONUCLEASE 4"/>
    <property type="match status" value="1"/>
</dbReference>
<comment type="caution">
    <text evidence="8">The sequence shown here is derived from an EMBL/GenBank/DDBJ whole genome shotgun (WGS) entry which is preliminary data.</text>
</comment>
<dbReference type="SUPFAM" id="SSF48537">
    <property type="entry name" value="Phospholipase C/P1 nuclease"/>
    <property type="match status" value="1"/>
</dbReference>
<keyword evidence="3" id="KW-0255">Endonuclease</keyword>
<dbReference type="AlphaFoldDB" id="A0A330HT11"/>
<keyword evidence="5" id="KW-1015">Disulfide bond</keyword>
<protein>
    <submittedName>
        <fullName evidence="8">Phospholipase</fullName>
    </submittedName>
</protein>
<evidence type="ECO:0000256" key="1">
    <source>
        <dbReference type="ARBA" id="ARBA00022722"/>
    </source>
</evidence>
<dbReference type="InterPro" id="IPR003154">
    <property type="entry name" value="S1/P1nuclease"/>
</dbReference>
<evidence type="ECO:0000256" key="2">
    <source>
        <dbReference type="ARBA" id="ARBA00022723"/>
    </source>
</evidence>
<evidence type="ECO:0000256" key="7">
    <source>
        <dbReference type="SAM" id="SignalP"/>
    </source>
</evidence>
<accession>A0A330HT11</accession>
<name>A0A330HT11_9HYPH</name>
<reference evidence="8 9" key="1">
    <citation type="submission" date="2018-07" db="EMBL/GenBank/DDBJ databases">
        <title>Diversity of Mesorhizobium strains in Brazil.</title>
        <authorList>
            <person name="Helene L.C.F."/>
            <person name="Dall'Agnol R."/>
            <person name="Delamuta J.R.M."/>
            <person name="Hungria M."/>
        </authorList>
    </citation>
    <scope>NUCLEOTIDE SEQUENCE [LARGE SCALE GENOMIC DNA]</scope>
    <source>
        <strain evidence="8 9">AC99b</strain>
    </source>
</reference>
<dbReference type="CDD" id="cd11010">
    <property type="entry name" value="S1-P1_nuclease"/>
    <property type="match status" value="1"/>
</dbReference>
<dbReference type="PANTHER" id="PTHR33146:SF10">
    <property type="entry name" value="STRAND-SPECIFIC NUCLEASE, PUTATIVE-RELATED"/>
    <property type="match status" value="1"/>
</dbReference>
<dbReference type="GO" id="GO:0003676">
    <property type="term" value="F:nucleic acid binding"/>
    <property type="evidence" value="ECO:0007669"/>
    <property type="project" value="InterPro"/>
</dbReference>
<organism evidence="8 9">
    <name type="scientific">Mesorhizobium hawassense</name>
    <dbReference type="NCBI Taxonomy" id="1209954"/>
    <lineage>
        <taxon>Bacteria</taxon>
        <taxon>Pseudomonadati</taxon>
        <taxon>Pseudomonadota</taxon>
        <taxon>Alphaproteobacteria</taxon>
        <taxon>Hyphomicrobiales</taxon>
        <taxon>Phyllobacteriaceae</taxon>
        <taxon>Mesorhizobium</taxon>
    </lineage>
</organism>
<gene>
    <name evidence="8" type="ORF">DPM33_04985</name>
</gene>
<keyword evidence="6" id="KW-0325">Glycoprotein</keyword>
<dbReference type="RefSeq" id="WP_112096205.1">
    <property type="nucleotide sequence ID" value="NZ_QMBP01000002.1"/>
</dbReference>
<keyword evidence="7" id="KW-0732">Signal</keyword>
<dbReference type="Gene3D" id="1.10.575.10">
    <property type="entry name" value="P1 Nuclease"/>
    <property type="match status" value="1"/>
</dbReference>
<dbReference type="GO" id="GO:0006308">
    <property type="term" value="P:DNA catabolic process"/>
    <property type="evidence" value="ECO:0007669"/>
    <property type="project" value="InterPro"/>
</dbReference>
<evidence type="ECO:0000256" key="6">
    <source>
        <dbReference type="ARBA" id="ARBA00023180"/>
    </source>
</evidence>
<dbReference type="Pfam" id="PF02265">
    <property type="entry name" value="S1-P1_nuclease"/>
    <property type="match status" value="1"/>
</dbReference>
<dbReference type="OrthoDB" id="267579at2"/>
<evidence type="ECO:0000313" key="9">
    <source>
        <dbReference type="Proteomes" id="UP000251558"/>
    </source>
</evidence>
<dbReference type="GO" id="GO:0016788">
    <property type="term" value="F:hydrolase activity, acting on ester bonds"/>
    <property type="evidence" value="ECO:0007669"/>
    <property type="project" value="InterPro"/>
</dbReference>
<keyword evidence="2" id="KW-0479">Metal-binding</keyword>
<evidence type="ECO:0000256" key="4">
    <source>
        <dbReference type="ARBA" id="ARBA00022801"/>
    </source>
</evidence>
<feature type="chain" id="PRO_5016405220" evidence="7">
    <location>
        <begin position="23"/>
        <end position="313"/>
    </location>
</feature>
<keyword evidence="4" id="KW-0378">Hydrolase</keyword>
<evidence type="ECO:0000313" key="8">
    <source>
        <dbReference type="EMBL" id="RAZ91836.1"/>
    </source>
</evidence>
<keyword evidence="1" id="KW-0540">Nuclease</keyword>
<dbReference type="Proteomes" id="UP000251558">
    <property type="component" value="Unassembled WGS sequence"/>
</dbReference>
<sequence length="313" mass="33987">MRTVVSAIAIASLCAWSTTASAWWDEGHMQIALMAYNKLKDPARARVDALLRLNPDYKDWILGTPDADIGKAAVMRASVWADDIKMEPQYHDDGNSGTVPGAGDNIGYSDMRMHKYWHFTDVGFTTDNTEVRPADPVNAVTQIIALTAMLPADSGATDELRSYDLVWLLHLIGDAHQPLHATARFSEAHPGGDQGGNLVLAKPAKGDTLKLHAYWDGMFGGYTTTKGAMLDLKDSGLESVPVDTTKANEDNPEIWLKESAELAQKFAYSEPVLSATGTAELTRAYETAARDIARAQAALAAQRLANLINKAFP</sequence>
<dbReference type="GO" id="GO:0046872">
    <property type="term" value="F:metal ion binding"/>
    <property type="evidence" value="ECO:0007669"/>
    <property type="project" value="UniProtKB-KW"/>
</dbReference>
<dbReference type="EMBL" id="QMBP01000002">
    <property type="protein sequence ID" value="RAZ91836.1"/>
    <property type="molecule type" value="Genomic_DNA"/>
</dbReference>
<evidence type="ECO:0000256" key="3">
    <source>
        <dbReference type="ARBA" id="ARBA00022759"/>
    </source>
</evidence>
<keyword evidence="9" id="KW-1185">Reference proteome</keyword>
<evidence type="ECO:0000256" key="5">
    <source>
        <dbReference type="ARBA" id="ARBA00023157"/>
    </source>
</evidence>
<dbReference type="InterPro" id="IPR008947">
    <property type="entry name" value="PLipase_C/P1_nuclease_dom_sf"/>
</dbReference>
<proteinExistence type="predicted"/>
<feature type="signal peptide" evidence="7">
    <location>
        <begin position="1"/>
        <end position="22"/>
    </location>
</feature>
<dbReference type="GO" id="GO:0004519">
    <property type="term" value="F:endonuclease activity"/>
    <property type="evidence" value="ECO:0007669"/>
    <property type="project" value="UniProtKB-KW"/>
</dbReference>